<name>A0AAD9KGY4_RIDPI</name>
<organism evidence="3 4">
    <name type="scientific">Ridgeia piscesae</name>
    <name type="common">Tubeworm</name>
    <dbReference type="NCBI Taxonomy" id="27915"/>
    <lineage>
        <taxon>Eukaryota</taxon>
        <taxon>Metazoa</taxon>
        <taxon>Spiralia</taxon>
        <taxon>Lophotrochozoa</taxon>
        <taxon>Annelida</taxon>
        <taxon>Polychaeta</taxon>
        <taxon>Sedentaria</taxon>
        <taxon>Canalipalpata</taxon>
        <taxon>Sabellida</taxon>
        <taxon>Siboglinidae</taxon>
        <taxon>Ridgeia</taxon>
    </lineage>
</organism>
<dbReference type="AlphaFoldDB" id="A0AAD9KGY4"/>
<accession>A0AAD9KGY4</accession>
<dbReference type="Proteomes" id="UP001209878">
    <property type="component" value="Unassembled WGS sequence"/>
</dbReference>
<feature type="compositionally biased region" description="Low complexity" evidence="1">
    <location>
        <begin position="78"/>
        <end position="95"/>
    </location>
</feature>
<protein>
    <submittedName>
        <fullName evidence="3">Uncharacterized protein</fullName>
    </submittedName>
</protein>
<comment type="caution">
    <text evidence="3">The sequence shown here is derived from an EMBL/GenBank/DDBJ whole genome shotgun (WGS) entry which is preliminary data.</text>
</comment>
<evidence type="ECO:0000256" key="1">
    <source>
        <dbReference type="SAM" id="MobiDB-lite"/>
    </source>
</evidence>
<reference evidence="3" key="1">
    <citation type="journal article" date="2023" name="Mol. Biol. Evol.">
        <title>Third-Generation Sequencing Reveals the Adaptive Role of the Epigenome in Three Deep-Sea Polychaetes.</title>
        <authorList>
            <person name="Perez M."/>
            <person name="Aroh O."/>
            <person name="Sun Y."/>
            <person name="Lan Y."/>
            <person name="Juniper S.K."/>
            <person name="Young C.R."/>
            <person name="Angers B."/>
            <person name="Qian P.Y."/>
        </authorList>
    </citation>
    <scope>NUCLEOTIDE SEQUENCE</scope>
    <source>
        <strain evidence="3">R07B-5</strain>
    </source>
</reference>
<keyword evidence="2" id="KW-0472">Membrane</keyword>
<sequence>MASDICLPVQVAVVKDGMTVNDMSMALGFFVGVIVGALVAFLCAKLCARDINRATTKRQDVEGGTHVTVYHNGGFVGQQNYKQGQGQGQDKQPVVSKRKKSVKKPKPKPYDDNDEEPSLPAPIISLPHEEPRGGNSGKTEETPHQGLIDVLVEDKDREAMVDDQEISALNDLDKDVTEENMTVSR</sequence>
<feature type="compositionally biased region" description="Basic residues" evidence="1">
    <location>
        <begin position="96"/>
        <end position="107"/>
    </location>
</feature>
<dbReference type="EMBL" id="JAODUO010001113">
    <property type="protein sequence ID" value="KAK2171014.1"/>
    <property type="molecule type" value="Genomic_DNA"/>
</dbReference>
<proteinExistence type="predicted"/>
<keyword evidence="2" id="KW-0812">Transmembrane</keyword>
<gene>
    <name evidence="3" type="ORF">NP493_1114g00027</name>
</gene>
<feature type="compositionally biased region" description="Basic and acidic residues" evidence="1">
    <location>
        <begin position="127"/>
        <end position="143"/>
    </location>
</feature>
<evidence type="ECO:0000313" key="4">
    <source>
        <dbReference type="Proteomes" id="UP001209878"/>
    </source>
</evidence>
<evidence type="ECO:0000256" key="2">
    <source>
        <dbReference type="SAM" id="Phobius"/>
    </source>
</evidence>
<keyword evidence="4" id="KW-1185">Reference proteome</keyword>
<evidence type="ECO:0000313" key="3">
    <source>
        <dbReference type="EMBL" id="KAK2171014.1"/>
    </source>
</evidence>
<feature type="region of interest" description="Disordered" evidence="1">
    <location>
        <begin position="78"/>
        <end position="146"/>
    </location>
</feature>
<keyword evidence="2" id="KW-1133">Transmembrane helix</keyword>
<feature type="transmembrane region" description="Helical" evidence="2">
    <location>
        <begin position="25"/>
        <end position="48"/>
    </location>
</feature>